<dbReference type="InterPro" id="IPR047054">
    <property type="entry name" value="Kalirin_TRIO_PH_1"/>
</dbReference>
<dbReference type="CDD" id="cd00176">
    <property type="entry name" value="SPEC"/>
    <property type="match status" value="1"/>
</dbReference>
<dbReference type="SMART" id="SM00150">
    <property type="entry name" value="SPEC"/>
    <property type="match status" value="1"/>
</dbReference>
<evidence type="ECO:0000313" key="10">
    <source>
        <dbReference type="Proteomes" id="UP000708208"/>
    </source>
</evidence>
<dbReference type="PROSITE" id="PS00741">
    <property type="entry name" value="DH_1"/>
    <property type="match status" value="1"/>
</dbReference>
<evidence type="ECO:0000256" key="5">
    <source>
        <dbReference type="ARBA" id="ARBA00022658"/>
    </source>
</evidence>
<keyword evidence="4" id="KW-0597">Phosphoprotein</keyword>
<dbReference type="Pfam" id="PF00435">
    <property type="entry name" value="Spectrin"/>
    <property type="match status" value="1"/>
</dbReference>
<feature type="compositionally biased region" description="Basic and acidic residues" evidence="6">
    <location>
        <begin position="728"/>
        <end position="742"/>
    </location>
</feature>
<feature type="non-terminal residue" evidence="9">
    <location>
        <position position="1080"/>
    </location>
</feature>
<dbReference type="GO" id="GO:0019898">
    <property type="term" value="C:extrinsic component of membrane"/>
    <property type="evidence" value="ECO:0007669"/>
    <property type="project" value="TreeGrafter"/>
</dbReference>
<dbReference type="EMBL" id="CAJVCH010007644">
    <property type="protein sequence ID" value="CAG7661342.1"/>
    <property type="molecule type" value="Genomic_DNA"/>
</dbReference>
<dbReference type="SMART" id="SM00325">
    <property type="entry name" value="RhoGEF"/>
    <property type="match status" value="2"/>
</dbReference>
<organism evidence="9 10">
    <name type="scientific">Allacma fusca</name>
    <dbReference type="NCBI Taxonomy" id="39272"/>
    <lineage>
        <taxon>Eukaryota</taxon>
        <taxon>Metazoa</taxon>
        <taxon>Ecdysozoa</taxon>
        <taxon>Arthropoda</taxon>
        <taxon>Hexapoda</taxon>
        <taxon>Collembola</taxon>
        <taxon>Symphypleona</taxon>
        <taxon>Sminthuridae</taxon>
        <taxon>Allacma</taxon>
    </lineage>
</organism>
<dbReference type="PANTHER" id="PTHR22826:SF106">
    <property type="entry name" value="TRIO, ISOFORM A"/>
    <property type="match status" value="1"/>
</dbReference>
<dbReference type="OrthoDB" id="10256089at2759"/>
<reference evidence="9" key="1">
    <citation type="submission" date="2021-06" db="EMBL/GenBank/DDBJ databases">
        <authorList>
            <person name="Hodson N. C."/>
            <person name="Mongue J. A."/>
            <person name="Jaron S. K."/>
        </authorList>
    </citation>
    <scope>NUCLEOTIDE SEQUENCE</scope>
</reference>
<feature type="compositionally biased region" description="Polar residues" evidence="6">
    <location>
        <begin position="591"/>
        <end position="604"/>
    </location>
</feature>
<evidence type="ECO:0000259" key="8">
    <source>
        <dbReference type="PROSITE" id="PS50010"/>
    </source>
</evidence>
<feature type="domain" description="DH" evidence="8">
    <location>
        <begin position="823"/>
        <end position="1006"/>
    </location>
</feature>
<dbReference type="CDD" id="cd13240">
    <property type="entry name" value="PH1_Kalirin_Trio_like"/>
    <property type="match status" value="1"/>
</dbReference>
<dbReference type="PROSITE" id="PS50003">
    <property type="entry name" value="PH_DOMAIN"/>
    <property type="match status" value="1"/>
</dbReference>
<feature type="compositionally biased region" description="Low complexity" evidence="6">
    <location>
        <begin position="578"/>
        <end position="590"/>
    </location>
</feature>
<dbReference type="GO" id="GO:0035556">
    <property type="term" value="P:intracellular signal transduction"/>
    <property type="evidence" value="ECO:0007669"/>
    <property type="project" value="InterPro"/>
</dbReference>
<accession>A0A8J2NRT5</accession>
<dbReference type="PANTHER" id="PTHR22826">
    <property type="entry name" value="RHO GUANINE EXCHANGE FACTOR-RELATED"/>
    <property type="match status" value="1"/>
</dbReference>
<dbReference type="InterPro" id="IPR001331">
    <property type="entry name" value="GDS_CDC24_CS"/>
</dbReference>
<feature type="domain" description="DH" evidence="8">
    <location>
        <begin position="146"/>
        <end position="320"/>
    </location>
</feature>
<evidence type="ECO:0008006" key="11">
    <source>
        <dbReference type="Google" id="ProtNLM"/>
    </source>
</evidence>
<dbReference type="InterPro" id="IPR002017">
    <property type="entry name" value="Spectrin_repeat"/>
</dbReference>
<evidence type="ECO:0000256" key="2">
    <source>
        <dbReference type="ARBA" id="ARBA00022443"/>
    </source>
</evidence>
<sequence>SAKQALDWIHDTGDFYLSTHTHVGHNRDETENLLREHNEFKATAKETRERVKLLIQLADSLVEKGHLHANDIKKWVAAVDNRYKDFSTRMDKYRSQLEEALGIKVSENRTDLSIDRNSDSSLESKVSAEGKVYKDLNEEQCKRKRRREFIMSELLQTERSYVKDLQICIQYYLQEMRNNTNIPAGIKGKEKIIFGNIEELYEFHKDIFVKELEKYETIPEDIGHCFVTWAHKFDMYVQYCKNKPESNTTIIQNAGGFFDEVQKQHNLEHPIPAYLIKPVQRITKYQLLLKDLQACCDEGQGEIKDGLDVMLNVPKKANDAMHLSLLDGCDIPTDKLGEVILQDTFQVWDPKQIIRKARERHVFLFELYLLYSKEVKDSNGKAKYLYKNKLMTSDLGVTECIEGDECKFAVWTGRSVSDYKIVIKASTPEVKRLWVKKLREVIQETYFNTALRLSAPRSPSKSESGSHRSSRDMEDLGSADECFDLNDRGSETSFGSGNSSHDIDRSSIDVTWVVSDHVGAPGTRELTVHKGQQVEILEIGSCSPEMCVVRLLISGAEAQPEGLVPISVLKQLPHSRLRSSGDLDNDSGGSETNNPGAVTSNSPVSKRRVFSGKWLPPPLRKLSQGKLNASDGAAKPVPALKKTSSDKKLKLPPTSPTAASTSSDMGNRPSAPSEEEEEKQPRRSYSGDVGSVEHNGDDPEEEVEVPPPMKPISKHLLEATATAIGEESQAKREQHSERDNTDKLTMSDLALDCRSGDASTGMRDIPTCSSSVGPRNMEPLALNLVTSEFDSVMTSNGSLLTGDSSAAALPSSIEDEVTTAVKKRMFVIQELIKTEQDYVRDLKDVIDGYMAIMRDPNSDIQMPEDIRGGRDKIILGNIEAIYEWHRDIFSKALDKCLDHPEELGPLFKKYERKLHMYVVYCQNKPMSEFIVSEHIDTYFEEIRQRLGHKLTLCDLLIKPVQRIMKYQLLLKDILKYTERIGNHDEIEALKQACNVMHVVPKEANDMMNVGRLQGFDGKITAQGKLLLFGPLLCGEGTSALNFKGKELQVFFFEQSIILSEAVGKKTQFSNPVYIYKAHIQ</sequence>
<evidence type="ECO:0000256" key="6">
    <source>
        <dbReference type="SAM" id="MobiDB-lite"/>
    </source>
</evidence>
<dbReference type="CDD" id="cd00160">
    <property type="entry name" value="RhoGEF"/>
    <property type="match status" value="2"/>
</dbReference>
<keyword evidence="3" id="KW-0963">Cytoplasm</keyword>
<dbReference type="InterPro" id="IPR018159">
    <property type="entry name" value="Spectrin/alpha-actinin"/>
</dbReference>
<feature type="non-terminal residue" evidence="9">
    <location>
        <position position="1"/>
    </location>
</feature>
<evidence type="ECO:0000313" key="9">
    <source>
        <dbReference type="EMBL" id="CAG7661342.1"/>
    </source>
</evidence>
<dbReference type="PROSITE" id="PS50010">
    <property type="entry name" value="DH_2"/>
    <property type="match status" value="2"/>
</dbReference>
<evidence type="ECO:0000256" key="3">
    <source>
        <dbReference type="ARBA" id="ARBA00022490"/>
    </source>
</evidence>
<proteinExistence type="predicted"/>
<dbReference type="InterPro" id="IPR055251">
    <property type="entry name" value="SOS1_NGEF_PH"/>
</dbReference>
<comment type="subcellular location">
    <subcellularLocation>
        <location evidence="1">Cytoplasm</location>
    </subcellularLocation>
</comment>
<feature type="region of interest" description="Disordered" evidence="6">
    <location>
        <begin position="455"/>
        <end position="475"/>
    </location>
</feature>
<feature type="region of interest" description="Disordered" evidence="6">
    <location>
        <begin position="576"/>
        <end position="709"/>
    </location>
</feature>
<feature type="compositionally biased region" description="Basic and acidic residues" evidence="6">
    <location>
        <begin position="464"/>
        <end position="474"/>
    </location>
</feature>
<name>A0A8J2NRT5_9HEXA</name>
<keyword evidence="10" id="KW-1185">Reference proteome</keyword>
<keyword evidence="2" id="KW-0728">SH3 domain</keyword>
<dbReference type="Pfam" id="PF22697">
    <property type="entry name" value="SOS1_NGEF_PH"/>
    <property type="match status" value="2"/>
</dbReference>
<feature type="domain" description="PH" evidence="7">
    <location>
        <begin position="338"/>
        <end position="443"/>
    </location>
</feature>
<comment type="caution">
    <text evidence="9">The sequence shown here is derived from an EMBL/GenBank/DDBJ whole genome shotgun (WGS) entry which is preliminary data.</text>
</comment>
<evidence type="ECO:0000256" key="1">
    <source>
        <dbReference type="ARBA" id="ARBA00004496"/>
    </source>
</evidence>
<keyword evidence="5" id="KW-0344">Guanine-nucleotide releasing factor</keyword>
<dbReference type="InterPro" id="IPR001849">
    <property type="entry name" value="PH_domain"/>
</dbReference>
<dbReference type="AlphaFoldDB" id="A0A8J2NRT5"/>
<dbReference type="FunFam" id="1.20.900.10:FF:000001">
    <property type="entry name" value="Guanine nucleotide exchange factor DBS"/>
    <property type="match status" value="1"/>
</dbReference>
<dbReference type="GO" id="GO:0007411">
    <property type="term" value="P:axon guidance"/>
    <property type="evidence" value="ECO:0007669"/>
    <property type="project" value="TreeGrafter"/>
</dbReference>
<gene>
    <name evidence="9" type="ORF">AFUS01_LOCUS1393</name>
</gene>
<feature type="region of interest" description="Disordered" evidence="6">
    <location>
        <begin position="725"/>
        <end position="745"/>
    </location>
</feature>
<dbReference type="FunFam" id="1.20.900.10:FF:000008">
    <property type="entry name" value="rho guanine nucleotide exchange factor 25"/>
    <property type="match status" value="1"/>
</dbReference>
<dbReference type="SMART" id="SM00233">
    <property type="entry name" value="PH"/>
    <property type="match status" value="1"/>
</dbReference>
<dbReference type="Pfam" id="PF00621">
    <property type="entry name" value="RhoGEF"/>
    <property type="match status" value="2"/>
</dbReference>
<evidence type="ECO:0000259" key="7">
    <source>
        <dbReference type="PROSITE" id="PS50003"/>
    </source>
</evidence>
<dbReference type="InterPro" id="IPR000219">
    <property type="entry name" value="DH_dom"/>
</dbReference>
<dbReference type="InterPro" id="IPR051336">
    <property type="entry name" value="RhoGEF_Guanine_NuclExch_SF"/>
</dbReference>
<dbReference type="GO" id="GO:0005737">
    <property type="term" value="C:cytoplasm"/>
    <property type="evidence" value="ECO:0007669"/>
    <property type="project" value="UniProtKB-SubCell"/>
</dbReference>
<dbReference type="GO" id="GO:0005085">
    <property type="term" value="F:guanyl-nucleotide exchange factor activity"/>
    <property type="evidence" value="ECO:0007669"/>
    <property type="project" value="UniProtKB-KW"/>
</dbReference>
<protein>
    <recommendedName>
        <fullName evidence="11">Triple functional domain protein</fullName>
    </recommendedName>
</protein>
<evidence type="ECO:0000256" key="4">
    <source>
        <dbReference type="ARBA" id="ARBA00022553"/>
    </source>
</evidence>
<dbReference type="Proteomes" id="UP000708208">
    <property type="component" value="Unassembled WGS sequence"/>
</dbReference>